<dbReference type="SMART" id="SM00849">
    <property type="entry name" value="Lactamase_B"/>
    <property type="match status" value="1"/>
</dbReference>
<dbReference type="PANTHER" id="PTHR42978">
    <property type="entry name" value="QUORUM-QUENCHING LACTONASE YTNP-RELATED-RELATED"/>
    <property type="match status" value="1"/>
</dbReference>
<dbReference type="Proteomes" id="UP000192656">
    <property type="component" value="Unassembled WGS sequence"/>
</dbReference>
<name>A0A1W2AUU8_9HYPH</name>
<keyword evidence="7" id="KW-1185">Reference proteome</keyword>
<dbReference type="OrthoDB" id="9773738at2"/>
<gene>
    <name evidence="6" type="ORF">SAMN06297251_105102</name>
</gene>
<dbReference type="InterPro" id="IPR001279">
    <property type="entry name" value="Metallo-B-lactamas"/>
</dbReference>
<organism evidence="6 7">
    <name type="scientific">Fulvimarina manganoxydans</name>
    <dbReference type="NCBI Taxonomy" id="937218"/>
    <lineage>
        <taxon>Bacteria</taxon>
        <taxon>Pseudomonadati</taxon>
        <taxon>Pseudomonadota</taxon>
        <taxon>Alphaproteobacteria</taxon>
        <taxon>Hyphomicrobiales</taxon>
        <taxon>Aurantimonadaceae</taxon>
        <taxon>Fulvimarina</taxon>
    </lineage>
</organism>
<dbReference type="PROSITE" id="PS51318">
    <property type="entry name" value="TAT"/>
    <property type="match status" value="1"/>
</dbReference>
<keyword evidence="3" id="KW-0378">Hydrolase</keyword>
<dbReference type="PANTHER" id="PTHR42978:SF6">
    <property type="entry name" value="QUORUM-QUENCHING LACTONASE YTNP-RELATED"/>
    <property type="match status" value="1"/>
</dbReference>
<evidence type="ECO:0000256" key="2">
    <source>
        <dbReference type="ARBA" id="ARBA00022723"/>
    </source>
</evidence>
<dbReference type="InterPro" id="IPR036866">
    <property type="entry name" value="RibonucZ/Hydroxyglut_hydro"/>
</dbReference>
<dbReference type="AlphaFoldDB" id="A0A1W2AUU8"/>
<reference evidence="6 7" key="1">
    <citation type="submission" date="2017-04" db="EMBL/GenBank/DDBJ databases">
        <authorList>
            <person name="Afonso C.L."/>
            <person name="Miller P.J."/>
            <person name="Scott M.A."/>
            <person name="Spackman E."/>
            <person name="Goraichik I."/>
            <person name="Dimitrov K.M."/>
            <person name="Suarez D.L."/>
            <person name="Swayne D.E."/>
        </authorList>
    </citation>
    <scope>NUCLEOTIDE SEQUENCE [LARGE SCALE GENOMIC DNA]</scope>
    <source>
        <strain evidence="6 7">CGMCC 1.10972</strain>
    </source>
</reference>
<evidence type="ECO:0000313" key="6">
    <source>
        <dbReference type="EMBL" id="SMC64507.1"/>
    </source>
</evidence>
<keyword evidence="4" id="KW-0862">Zinc</keyword>
<dbReference type="EMBL" id="FWXR01000005">
    <property type="protein sequence ID" value="SMC64507.1"/>
    <property type="molecule type" value="Genomic_DNA"/>
</dbReference>
<feature type="domain" description="Metallo-beta-lactamase" evidence="5">
    <location>
        <begin position="119"/>
        <end position="321"/>
    </location>
</feature>
<evidence type="ECO:0000259" key="5">
    <source>
        <dbReference type="SMART" id="SM00849"/>
    </source>
</evidence>
<accession>A0A1W2AUU8</accession>
<dbReference type="InterPro" id="IPR006311">
    <property type="entry name" value="TAT_signal"/>
</dbReference>
<dbReference type="GO" id="GO:0016787">
    <property type="term" value="F:hydrolase activity"/>
    <property type="evidence" value="ECO:0007669"/>
    <property type="project" value="UniProtKB-KW"/>
</dbReference>
<evidence type="ECO:0000313" key="7">
    <source>
        <dbReference type="Proteomes" id="UP000192656"/>
    </source>
</evidence>
<evidence type="ECO:0000256" key="3">
    <source>
        <dbReference type="ARBA" id="ARBA00022801"/>
    </source>
</evidence>
<sequence>MTTTDRNEPGRNKANGLTRRTALMAGPALGLAASGLVGRASAQDAGAANREAEADTERARMMTPGWSRFELGDARVTTVLDGLRPGEGPYPTFGMDQSQEAMGELMRANFLPETRFVNGFTPTLVELDDNLILFDTGFGEGGRENGFGKLEERMKAAGYGPEAVTIVVLTHFHGDHIMGLTRASGEPTFPNARYVAGQKEWDFWTSDEAKNGERAESAALVEQKVVPFRDKMTFLEDGDEVVSGITAMEAIGHTPGHMIFEVASGGERLMLTADTANHFVASLQKPEWHVRFDMDKDMAAETRKRVFDRIAEERLPFIGYHMPFPAVGYVEKLADGGYRFIPESYQFEVEKEA</sequence>
<dbReference type="RefSeq" id="WP_139798271.1">
    <property type="nucleotide sequence ID" value="NZ_FWXR01000005.1"/>
</dbReference>
<keyword evidence="2" id="KW-0479">Metal-binding</keyword>
<dbReference type="CDD" id="cd07720">
    <property type="entry name" value="OPHC2-like_MBL-fold"/>
    <property type="match status" value="1"/>
</dbReference>
<dbReference type="InterPro" id="IPR051013">
    <property type="entry name" value="MBL_superfamily_lactonases"/>
</dbReference>
<dbReference type="Gene3D" id="3.60.15.10">
    <property type="entry name" value="Ribonuclease Z/Hydroxyacylglutathione hydrolase-like"/>
    <property type="match status" value="1"/>
</dbReference>
<proteinExistence type="inferred from homology"/>
<dbReference type="GO" id="GO:0046872">
    <property type="term" value="F:metal ion binding"/>
    <property type="evidence" value="ECO:0007669"/>
    <property type="project" value="UniProtKB-KW"/>
</dbReference>
<evidence type="ECO:0000256" key="4">
    <source>
        <dbReference type="ARBA" id="ARBA00022833"/>
    </source>
</evidence>
<protein>
    <submittedName>
        <fullName evidence="6">Glyoxylase, beta-lactamase superfamily II</fullName>
    </submittedName>
</protein>
<dbReference type="SUPFAM" id="SSF56281">
    <property type="entry name" value="Metallo-hydrolase/oxidoreductase"/>
    <property type="match status" value="1"/>
</dbReference>
<dbReference type="Pfam" id="PF00753">
    <property type="entry name" value="Lactamase_B"/>
    <property type="match status" value="1"/>
</dbReference>
<evidence type="ECO:0000256" key="1">
    <source>
        <dbReference type="ARBA" id="ARBA00007749"/>
    </source>
</evidence>
<comment type="similarity">
    <text evidence="1">Belongs to the metallo-beta-lactamase superfamily.</text>
</comment>
<dbReference type="STRING" id="937218.SAMN06297251_105102"/>